<dbReference type="InterPro" id="IPR007569">
    <property type="entry name" value="DUF559"/>
</dbReference>
<feature type="compositionally biased region" description="Basic and acidic residues" evidence="1">
    <location>
        <begin position="25"/>
        <end position="37"/>
    </location>
</feature>
<dbReference type="PANTHER" id="PTHR38590">
    <property type="entry name" value="BLL0828 PROTEIN"/>
    <property type="match status" value="1"/>
</dbReference>
<reference evidence="3" key="1">
    <citation type="journal article" name="DNA Res.">
        <title>The physiological potential of anammox bacteria as revealed by their core genome structure.</title>
        <authorList>
            <person name="Okubo T."/>
            <person name="Toyoda A."/>
            <person name="Fukuhara K."/>
            <person name="Uchiyama I."/>
            <person name="Harigaya Y."/>
            <person name="Kuroiwa M."/>
            <person name="Suzuki T."/>
            <person name="Murakami Y."/>
            <person name="Suwa Y."/>
            <person name="Takami H."/>
        </authorList>
    </citation>
    <scope>NUCLEOTIDE SEQUENCE</scope>
    <source>
        <strain evidence="3">317325-2</strain>
    </source>
</reference>
<dbReference type="KEGG" id="npy:NPRO_03900"/>
<feature type="region of interest" description="Disordered" evidence="1">
    <location>
        <begin position="1"/>
        <end position="41"/>
    </location>
</feature>
<name>A0A809REF6_9BACT</name>
<dbReference type="SUPFAM" id="SSF52980">
    <property type="entry name" value="Restriction endonuclease-like"/>
    <property type="match status" value="1"/>
</dbReference>
<dbReference type="AlphaFoldDB" id="A0A809REF6"/>
<dbReference type="InterPro" id="IPR047216">
    <property type="entry name" value="Endonuclease_DUF559_bact"/>
</dbReference>
<protein>
    <recommendedName>
        <fullName evidence="2">DUF559 domain-containing protein</fullName>
    </recommendedName>
</protein>
<feature type="domain" description="DUF559" evidence="2">
    <location>
        <begin position="33"/>
        <end position="119"/>
    </location>
</feature>
<dbReference type="EMBL" id="AP021858">
    <property type="protein sequence ID" value="BBO22795.1"/>
    <property type="molecule type" value="Genomic_DNA"/>
</dbReference>
<evidence type="ECO:0000259" key="2">
    <source>
        <dbReference type="Pfam" id="PF04480"/>
    </source>
</evidence>
<evidence type="ECO:0000256" key="1">
    <source>
        <dbReference type="SAM" id="MobiDB-lite"/>
    </source>
</evidence>
<dbReference type="PANTHER" id="PTHR38590:SF1">
    <property type="entry name" value="BLL0828 PROTEIN"/>
    <property type="match status" value="1"/>
</dbReference>
<dbReference type="Pfam" id="PF04480">
    <property type="entry name" value="DUF559"/>
    <property type="match status" value="1"/>
</dbReference>
<feature type="compositionally biased region" description="Polar residues" evidence="1">
    <location>
        <begin position="13"/>
        <end position="23"/>
    </location>
</feature>
<accession>A0A809REF6</accession>
<gene>
    <name evidence="3" type="ORF">NPRO_03900</name>
</gene>
<dbReference type="InterPro" id="IPR011335">
    <property type="entry name" value="Restrct_endonuc-II-like"/>
</dbReference>
<sequence>MRGKNFPAHRASRQTNQACTIQTMPRDRHPTSRDLARASRKGPSVAEDIMWEFLRASRTGFKFRREHPVGEFRIDFFCREAMLGVEMDGEQHDANRDATRDKELSNLGILIHRIPNRRFLLLDPTPYQDDVATVVNLCEQRSGRKAFPDVMT</sequence>
<proteinExistence type="predicted"/>
<organism evidence="3 4">
    <name type="scientific">Candidatus Nitrosymbiomonas proteolyticus</name>
    <dbReference type="NCBI Taxonomy" id="2608984"/>
    <lineage>
        <taxon>Bacteria</taxon>
        <taxon>Bacillati</taxon>
        <taxon>Armatimonadota</taxon>
        <taxon>Armatimonadota incertae sedis</taxon>
        <taxon>Candidatus Nitrosymbiomonas</taxon>
    </lineage>
</organism>
<dbReference type="Proteomes" id="UP000662873">
    <property type="component" value="Chromosome"/>
</dbReference>
<dbReference type="Gene3D" id="3.40.960.10">
    <property type="entry name" value="VSR Endonuclease"/>
    <property type="match status" value="1"/>
</dbReference>
<evidence type="ECO:0000313" key="4">
    <source>
        <dbReference type="Proteomes" id="UP000662873"/>
    </source>
</evidence>
<evidence type="ECO:0000313" key="3">
    <source>
        <dbReference type="EMBL" id="BBO22795.1"/>
    </source>
</evidence>